<reference evidence="5 6" key="1">
    <citation type="submission" date="2019-03" db="EMBL/GenBank/DDBJ databases">
        <title>Freshwater and sediment microbial communities from various areas in North America, analyzing microbe dynamics in response to fracking.</title>
        <authorList>
            <person name="Lamendella R."/>
        </authorList>
    </citation>
    <scope>NUCLEOTIDE SEQUENCE [LARGE SCALE GENOMIC DNA]</scope>
    <source>
        <strain evidence="5 6">175.2</strain>
    </source>
</reference>
<comment type="catalytic activity">
    <reaction evidence="3">
        <text>N-acetyl-D-muramate 6-phosphate + H2O = N-acetyl-D-glucosamine 6-phosphate + (R)-lactate</text>
        <dbReference type="Rhea" id="RHEA:26410"/>
        <dbReference type="ChEBI" id="CHEBI:15377"/>
        <dbReference type="ChEBI" id="CHEBI:16004"/>
        <dbReference type="ChEBI" id="CHEBI:57513"/>
        <dbReference type="ChEBI" id="CHEBI:58722"/>
        <dbReference type="EC" id="4.2.1.126"/>
    </reaction>
</comment>
<dbReference type="InterPro" id="IPR005488">
    <property type="entry name" value="Etherase_MurQ"/>
</dbReference>
<keyword evidence="6" id="KW-1185">Reference proteome</keyword>
<comment type="similarity">
    <text evidence="3">Belongs to the GCKR-like family. MurNAc-6-P etherase subfamily.</text>
</comment>
<dbReference type="SUPFAM" id="SSF53697">
    <property type="entry name" value="SIS domain"/>
    <property type="match status" value="1"/>
</dbReference>
<dbReference type="Gene3D" id="3.40.50.10490">
    <property type="entry name" value="Glucose-6-phosphate isomerase like protein, domain 1"/>
    <property type="match status" value="1"/>
</dbReference>
<gene>
    <name evidence="3" type="primary">murQ</name>
    <name evidence="5" type="ORF">EDC90_101188</name>
</gene>
<dbReference type="RefSeq" id="WP_132310861.1">
    <property type="nucleotide sequence ID" value="NZ_SMAR01000011.1"/>
</dbReference>
<organism evidence="5 6">
    <name type="scientific">Martelella mediterranea</name>
    <dbReference type="NCBI Taxonomy" id="293089"/>
    <lineage>
        <taxon>Bacteria</taxon>
        <taxon>Pseudomonadati</taxon>
        <taxon>Pseudomonadota</taxon>
        <taxon>Alphaproteobacteria</taxon>
        <taxon>Hyphomicrobiales</taxon>
        <taxon>Aurantimonadaceae</taxon>
        <taxon>Martelella</taxon>
    </lineage>
</organism>
<dbReference type="Proteomes" id="UP000295097">
    <property type="component" value="Unassembled WGS sequence"/>
</dbReference>
<dbReference type="EC" id="4.2.1.126" evidence="3"/>
<dbReference type="NCBIfam" id="NF003915">
    <property type="entry name" value="PRK05441.1"/>
    <property type="match status" value="1"/>
</dbReference>
<keyword evidence="1 3" id="KW-0456">Lyase</keyword>
<evidence type="ECO:0000256" key="2">
    <source>
        <dbReference type="ARBA" id="ARBA00023277"/>
    </source>
</evidence>
<dbReference type="Pfam" id="PF22645">
    <property type="entry name" value="GKRP_SIS_N"/>
    <property type="match status" value="1"/>
</dbReference>
<proteinExistence type="inferred from homology"/>
<dbReference type="UniPathway" id="UPA00342"/>
<dbReference type="GO" id="GO:0016835">
    <property type="term" value="F:carbon-oxygen lyase activity"/>
    <property type="evidence" value="ECO:0007669"/>
    <property type="project" value="UniProtKB-UniRule"/>
</dbReference>
<feature type="active site" evidence="3">
    <location>
        <position position="111"/>
    </location>
</feature>
<dbReference type="NCBIfam" id="NF009222">
    <property type="entry name" value="PRK12570.1"/>
    <property type="match status" value="1"/>
</dbReference>
<dbReference type="GO" id="GO:0009254">
    <property type="term" value="P:peptidoglycan turnover"/>
    <property type="evidence" value="ECO:0007669"/>
    <property type="project" value="UniProtKB-UniRule"/>
</dbReference>
<keyword evidence="2 3" id="KW-0119">Carbohydrate metabolism</keyword>
<dbReference type="GO" id="GO:0097173">
    <property type="term" value="P:N-acetylmuramic acid catabolic process"/>
    <property type="evidence" value="ECO:0007669"/>
    <property type="project" value="UniProtKB-UniPathway"/>
</dbReference>
<dbReference type="AlphaFoldDB" id="A0A4R3NSZ8"/>
<dbReference type="UniPathway" id="UPA00343"/>
<comment type="pathway">
    <text evidence="3">Amino-sugar metabolism; N-acetylmuramate degradation.</text>
</comment>
<comment type="pathway">
    <text evidence="3">Amino-sugar metabolism; 1,6-anhydro-N-acetylmuramate degradation.</text>
</comment>
<dbReference type="GO" id="GO:0016803">
    <property type="term" value="F:ether hydrolase activity"/>
    <property type="evidence" value="ECO:0007669"/>
    <property type="project" value="TreeGrafter"/>
</dbReference>
<dbReference type="PROSITE" id="PS51464">
    <property type="entry name" value="SIS"/>
    <property type="match status" value="1"/>
</dbReference>
<dbReference type="GO" id="GO:0097367">
    <property type="term" value="F:carbohydrate derivative binding"/>
    <property type="evidence" value="ECO:0007669"/>
    <property type="project" value="InterPro"/>
</dbReference>
<dbReference type="UniPathway" id="UPA00544"/>
<dbReference type="GO" id="GO:0097175">
    <property type="term" value="P:1,6-anhydro-N-acetyl-beta-muramic acid catabolic process"/>
    <property type="evidence" value="ECO:0007669"/>
    <property type="project" value="UniProtKB-UniRule"/>
</dbReference>
<comment type="pathway">
    <text evidence="3">Cell wall biogenesis; peptidoglycan recycling.</text>
</comment>
<dbReference type="Gene3D" id="1.10.8.1080">
    <property type="match status" value="1"/>
</dbReference>
<dbReference type="GO" id="GO:0046348">
    <property type="term" value="P:amino sugar catabolic process"/>
    <property type="evidence" value="ECO:0007669"/>
    <property type="project" value="InterPro"/>
</dbReference>
<dbReference type="InterPro" id="IPR046348">
    <property type="entry name" value="SIS_dom_sf"/>
</dbReference>
<dbReference type="OrthoDB" id="9813395at2"/>
<dbReference type="InterPro" id="IPR040190">
    <property type="entry name" value="MURQ/GCKR"/>
</dbReference>
<dbReference type="PANTHER" id="PTHR10088:SF4">
    <property type="entry name" value="GLUCOKINASE REGULATORY PROTEIN"/>
    <property type="match status" value="1"/>
</dbReference>
<comment type="caution">
    <text evidence="5">The sequence shown here is derived from an EMBL/GenBank/DDBJ whole genome shotgun (WGS) entry which is preliminary data.</text>
</comment>
<evidence type="ECO:0000313" key="5">
    <source>
        <dbReference type="EMBL" id="TCT39903.1"/>
    </source>
</evidence>
<feature type="domain" description="SIS" evidence="4">
    <location>
        <begin position="52"/>
        <end position="215"/>
    </location>
</feature>
<evidence type="ECO:0000313" key="6">
    <source>
        <dbReference type="Proteomes" id="UP000295097"/>
    </source>
</evidence>
<dbReference type="CDD" id="cd05007">
    <property type="entry name" value="SIS_Etherase"/>
    <property type="match status" value="1"/>
</dbReference>
<comment type="miscellaneous">
    <text evidence="3">A lyase-type mechanism (elimination/hydration) is suggested for the cleavage of the lactyl ether bond of MurNAc 6-phosphate, with the formation of an alpha,beta-unsaturated aldehyde intermediate with (E)-stereochemistry, followed by the syn addition of water to give product.</text>
</comment>
<accession>A0A4R3NSZ8</accession>
<sequence length="297" mass="30801">MKSTTESSSKRYATIEKWPVNDLVDGIIEGQFSAIAAVQSASAVIADAADAICAKLEDGGRIIYAGAGTSGRLATLDAAELPPTYNFPPERAISLMAGGKDAFLVAKEGAEDDRNAAIADLNAVELSNNDVLIGVAASGNTPYVASALEYAEKTGCVTVAIFNNPHGLVGKMAQFSILLPTGAEFVAGSTRMKAGTAQKVALNTLSTAVMIRLGYVYQGLMVEMKPTNAKLHKRAEEMVATLTGCDLVKASAALEAGGRSIKTATVMVKYGVAAEKAEAMLKHAGGNLRRALEAGSE</sequence>
<dbReference type="PROSITE" id="PS01272">
    <property type="entry name" value="GCKR"/>
    <property type="match status" value="1"/>
</dbReference>
<dbReference type="EMBL" id="SMAR01000011">
    <property type="protein sequence ID" value="TCT39903.1"/>
    <property type="molecule type" value="Genomic_DNA"/>
</dbReference>
<dbReference type="PANTHER" id="PTHR10088">
    <property type="entry name" value="GLUCOKINASE REGULATORY PROTEIN"/>
    <property type="match status" value="1"/>
</dbReference>
<comment type="function">
    <text evidence="3">Specifically catalyzes the cleavage of the D-lactyl ether substituent of MurNAc 6-phosphate, producing GlcNAc 6-phosphate and D-lactate. Together with AnmK, is also required for the utilization of anhydro-N-acetylmuramic acid (anhMurNAc) either imported from the medium or derived from its own cell wall murein, and thus plays a role in cell wall recycling.</text>
</comment>
<name>A0A4R3NSZ8_9HYPH</name>
<evidence type="ECO:0000256" key="3">
    <source>
        <dbReference type="HAMAP-Rule" id="MF_00068"/>
    </source>
</evidence>
<evidence type="ECO:0000256" key="1">
    <source>
        <dbReference type="ARBA" id="ARBA00023239"/>
    </source>
</evidence>
<dbReference type="HAMAP" id="MF_00068">
    <property type="entry name" value="MurQ"/>
    <property type="match status" value="1"/>
</dbReference>
<protein>
    <recommendedName>
        <fullName evidence="3">N-acetylmuramic acid 6-phosphate etherase</fullName>
        <shortName evidence="3">MurNAc-6-P etherase</shortName>
        <ecNumber evidence="3">4.2.1.126</ecNumber>
    </recommendedName>
    <alternativeName>
        <fullName evidence="3">N-acetylmuramic acid 6-phosphate hydrolase</fullName>
    </alternativeName>
    <alternativeName>
        <fullName evidence="3">N-acetylmuramic acid 6-phosphate lyase</fullName>
    </alternativeName>
</protein>
<comment type="subunit">
    <text evidence="3">Homodimer.</text>
</comment>
<feature type="active site" description="Proton donor" evidence="3">
    <location>
        <position position="80"/>
    </location>
</feature>
<dbReference type="InterPro" id="IPR005486">
    <property type="entry name" value="Glucokinase_regulatory_CS"/>
</dbReference>
<dbReference type="InterPro" id="IPR001347">
    <property type="entry name" value="SIS_dom"/>
</dbReference>
<evidence type="ECO:0000259" key="4">
    <source>
        <dbReference type="PROSITE" id="PS51464"/>
    </source>
</evidence>